<keyword evidence="1" id="KW-0812">Transmembrane</keyword>
<evidence type="ECO:0000313" key="3">
    <source>
        <dbReference type="EMBL" id="MBB5597998.1"/>
    </source>
</evidence>
<reference evidence="3 4" key="1">
    <citation type="submission" date="2020-08" db="EMBL/GenBank/DDBJ databases">
        <title>Sequencing the genomes of 1000 actinobacteria strains.</title>
        <authorList>
            <person name="Klenk H.-P."/>
        </authorList>
    </citation>
    <scope>NUCLEOTIDE SEQUENCE [LARGE SCALE GENOMIC DNA]</scope>
    <source>
        <strain evidence="3 4">DSM 23694</strain>
    </source>
</reference>
<keyword evidence="1" id="KW-0472">Membrane</keyword>
<name>A0A7W8YAK1_9MICC</name>
<evidence type="ECO:0000259" key="2">
    <source>
        <dbReference type="Pfam" id="PF13472"/>
    </source>
</evidence>
<accession>A0A7W8YAK1</accession>
<dbReference type="AlphaFoldDB" id="A0A7W8YAK1"/>
<proteinExistence type="predicted"/>
<dbReference type="Gene3D" id="3.40.50.1110">
    <property type="entry name" value="SGNH hydrolase"/>
    <property type="match status" value="1"/>
</dbReference>
<evidence type="ECO:0000256" key="1">
    <source>
        <dbReference type="SAM" id="Phobius"/>
    </source>
</evidence>
<comment type="caution">
    <text evidence="3">The sequence shown here is derived from an EMBL/GenBank/DDBJ whole genome shotgun (WGS) entry which is preliminary data.</text>
</comment>
<dbReference type="EMBL" id="JACHBL010000001">
    <property type="protein sequence ID" value="MBB5597998.1"/>
    <property type="molecule type" value="Genomic_DNA"/>
</dbReference>
<dbReference type="Proteomes" id="UP000523863">
    <property type="component" value="Unassembled WGS sequence"/>
</dbReference>
<dbReference type="InterPro" id="IPR013830">
    <property type="entry name" value="SGNH_hydro"/>
</dbReference>
<dbReference type="SUPFAM" id="SSF52266">
    <property type="entry name" value="SGNH hydrolase"/>
    <property type="match status" value="1"/>
</dbReference>
<organism evidence="3 4">
    <name type="scientific">Neomicrococcus lactis</name>
    <dbReference type="NCBI Taxonomy" id="732241"/>
    <lineage>
        <taxon>Bacteria</taxon>
        <taxon>Bacillati</taxon>
        <taxon>Actinomycetota</taxon>
        <taxon>Actinomycetes</taxon>
        <taxon>Micrococcales</taxon>
        <taxon>Micrococcaceae</taxon>
        <taxon>Neomicrococcus</taxon>
    </lineage>
</organism>
<dbReference type="InterPro" id="IPR036514">
    <property type="entry name" value="SGNH_hydro_sf"/>
</dbReference>
<protein>
    <recommendedName>
        <fullName evidence="2">SGNH hydrolase-type esterase domain-containing protein</fullName>
    </recommendedName>
</protein>
<keyword evidence="1" id="KW-1133">Transmembrane helix</keyword>
<dbReference type="RefSeq" id="WP_183641296.1">
    <property type="nucleotide sequence ID" value="NZ_JACHBL010000001.1"/>
</dbReference>
<feature type="transmembrane region" description="Helical" evidence="1">
    <location>
        <begin position="7"/>
        <end position="27"/>
    </location>
</feature>
<gene>
    <name evidence="3" type="ORF">BKA12_001078</name>
</gene>
<sequence length="217" mass="23348">MGKLGKIVLAVSLVFNALGLIAVVMYVSHVGPRTVAEQAGILEPRRPAFQTYADERFNDLPGADILIIGDSLVEQGRWSELLDRPVANRGMYGARTAEITSWASKIKEETRTVVVWAGTNDAPGHDSFANDYDRLLSTIEAATDARIIAITAPPTTLLDVSSVNAIIKSVSAKHGATVLDVTEIFQNGNLHALDGLHLNGAGYVQVSALLQREIETE</sequence>
<keyword evidence="4" id="KW-1185">Reference proteome</keyword>
<evidence type="ECO:0000313" key="4">
    <source>
        <dbReference type="Proteomes" id="UP000523863"/>
    </source>
</evidence>
<feature type="domain" description="SGNH hydrolase-type esterase" evidence="2">
    <location>
        <begin position="77"/>
        <end position="203"/>
    </location>
</feature>
<dbReference type="Pfam" id="PF13472">
    <property type="entry name" value="Lipase_GDSL_2"/>
    <property type="match status" value="1"/>
</dbReference>